<comment type="similarity">
    <text evidence="1">Belongs to the methyltransferase superfamily. RsmH family.</text>
</comment>
<dbReference type="HAMAP" id="MF_01007">
    <property type="entry name" value="16SrRNA_methyltr_H"/>
    <property type="match status" value="1"/>
</dbReference>
<evidence type="ECO:0000313" key="7">
    <source>
        <dbReference type="Proteomes" id="UP001161247"/>
    </source>
</evidence>
<evidence type="ECO:0000256" key="2">
    <source>
        <dbReference type="ARBA" id="ARBA00022603"/>
    </source>
</evidence>
<dbReference type="Gene3D" id="1.10.150.170">
    <property type="entry name" value="Putative methyltransferase TM0872, insert domain"/>
    <property type="match status" value="1"/>
</dbReference>
<keyword evidence="2" id="KW-0489">Methyltransferase</keyword>
<feature type="region of interest" description="Disordered" evidence="5">
    <location>
        <begin position="48"/>
        <end position="76"/>
    </location>
</feature>
<dbReference type="EMBL" id="OX459119">
    <property type="protein sequence ID" value="CAI9094795.1"/>
    <property type="molecule type" value="Genomic_DNA"/>
</dbReference>
<protein>
    <submittedName>
        <fullName evidence="6">OLC1v1030591C2</fullName>
    </submittedName>
</protein>
<feature type="region of interest" description="Disordered" evidence="5">
    <location>
        <begin position="398"/>
        <end position="417"/>
    </location>
</feature>
<dbReference type="Proteomes" id="UP001161247">
    <property type="component" value="Chromosome 2"/>
</dbReference>
<dbReference type="Gene3D" id="3.40.50.150">
    <property type="entry name" value="Vaccinia Virus protein VP39"/>
    <property type="match status" value="1"/>
</dbReference>
<name>A0AAV1CH60_OLDCO</name>
<evidence type="ECO:0000313" key="6">
    <source>
        <dbReference type="EMBL" id="CAI9094795.1"/>
    </source>
</evidence>
<organism evidence="6 7">
    <name type="scientific">Oldenlandia corymbosa var. corymbosa</name>
    <dbReference type="NCBI Taxonomy" id="529605"/>
    <lineage>
        <taxon>Eukaryota</taxon>
        <taxon>Viridiplantae</taxon>
        <taxon>Streptophyta</taxon>
        <taxon>Embryophyta</taxon>
        <taxon>Tracheophyta</taxon>
        <taxon>Spermatophyta</taxon>
        <taxon>Magnoliopsida</taxon>
        <taxon>eudicotyledons</taxon>
        <taxon>Gunneridae</taxon>
        <taxon>Pentapetalae</taxon>
        <taxon>asterids</taxon>
        <taxon>lamiids</taxon>
        <taxon>Gentianales</taxon>
        <taxon>Rubiaceae</taxon>
        <taxon>Rubioideae</taxon>
        <taxon>Spermacoceae</taxon>
        <taxon>Hedyotis-Oldenlandia complex</taxon>
        <taxon>Oldenlandia</taxon>
    </lineage>
</organism>
<dbReference type="PANTHER" id="PTHR11265">
    <property type="entry name" value="S-ADENOSYL-METHYLTRANSFERASE MRAW"/>
    <property type="match status" value="1"/>
</dbReference>
<dbReference type="GO" id="GO:0071424">
    <property type="term" value="F:rRNA (cytosine-N4-)-methyltransferase activity"/>
    <property type="evidence" value="ECO:0007669"/>
    <property type="project" value="TreeGrafter"/>
</dbReference>
<keyword evidence="3" id="KW-0808">Transferase</keyword>
<evidence type="ECO:0000256" key="1">
    <source>
        <dbReference type="ARBA" id="ARBA00010396"/>
    </source>
</evidence>
<reference evidence="6" key="1">
    <citation type="submission" date="2023-03" db="EMBL/GenBank/DDBJ databases">
        <authorList>
            <person name="Julca I."/>
        </authorList>
    </citation>
    <scope>NUCLEOTIDE SEQUENCE</scope>
</reference>
<accession>A0AAV1CH60</accession>
<sequence length="424" mass="46701">MAVSSKSLTGMLSLFHSSIKTPLPKYFLPRITARRSISASQIKQKQNAKAKRKTEFAGAAQVKRRTRSDRELDGDSFMKYHGEDNKSGHTPVMIGEVLDVFASVPLRSFVDCTLGAAGHSSAIIQAHGEMKLFVGIDVDPAAHEIADARIKGILGCDTCEPTSELCIHTFVQNYRSIKSVLGGIDEALLGAGVSGILMDLGMSSMQVNNAERGFSVLGDGPLDMRMNPQVSLKAEDILNSWPDDEVGKVLREYGEESNWHRLQKKIVNARLHGGLHSTAELVNLIRSSTCGTRGGRQGWIKTATRVFQALRIAVNDELNTLQDSIYACFDSLESGGRLAVISFHSLEDRIVKQAFLNIVKCEDSGSPGSSEINMDRYEKEAWIKQIIRGHKANVLTKRPITPSEKEEKLNPRSRSAKLRVIEKL</sequence>
<dbReference type="InterPro" id="IPR029063">
    <property type="entry name" value="SAM-dependent_MTases_sf"/>
</dbReference>
<dbReference type="NCBIfam" id="TIGR00006">
    <property type="entry name" value="16S rRNA (cytosine(1402)-N(4))-methyltransferase RsmH"/>
    <property type="match status" value="1"/>
</dbReference>
<keyword evidence="4" id="KW-0949">S-adenosyl-L-methionine</keyword>
<dbReference type="FunFam" id="1.10.150.170:FF:000004">
    <property type="entry name" value="Ribosomal RNA small subunit methyltransferase H"/>
    <property type="match status" value="1"/>
</dbReference>
<evidence type="ECO:0000256" key="5">
    <source>
        <dbReference type="SAM" id="MobiDB-lite"/>
    </source>
</evidence>
<dbReference type="GO" id="GO:0070475">
    <property type="term" value="P:rRNA base methylation"/>
    <property type="evidence" value="ECO:0007669"/>
    <property type="project" value="TreeGrafter"/>
</dbReference>
<evidence type="ECO:0000256" key="4">
    <source>
        <dbReference type="ARBA" id="ARBA00022691"/>
    </source>
</evidence>
<evidence type="ECO:0000256" key="3">
    <source>
        <dbReference type="ARBA" id="ARBA00022679"/>
    </source>
</evidence>
<dbReference type="Pfam" id="PF01795">
    <property type="entry name" value="Methyltransf_5"/>
    <property type="match status" value="1"/>
</dbReference>
<dbReference type="InterPro" id="IPR023397">
    <property type="entry name" value="SAM-dep_MeTrfase_MraW_recog"/>
</dbReference>
<dbReference type="SUPFAM" id="SSF53335">
    <property type="entry name" value="S-adenosyl-L-methionine-dependent methyltransferases"/>
    <property type="match status" value="1"/>
</dbReference>
<dbReference type="SUPFAM" id="SSF81799">
    <property type="entry name" value="Putative methyltransferase TM0872, insert domain"/>
    <property type="match status" value="1"/>
</dbReference>
<gene>
    <name evidence="6" type="ORF">OLC1_LOCUS5889</name>
</gene>
<proteinExistence type="inferred from homology"/>
<dbReference type="InterPro" id="IPR002903">
    <property type="entry name" value="RsmH"/>
</dbReference>
<dbReference type="PANTHER" id="PTHR11265:SF0">
    <property type="entry name" value="12S RRNA N4-METHYLCYTIDINE METHYLTRANSFERASE"/>
    <property type="match status" value="1"/>
</dbReference>
<keyword evidence="7" id="KW-1185">Reference proteome</keyword>
<dbReference type="AlphaFoldDB" id="A0AAV1CH60"/>